<evidence type="ECO:0000313" key="1">
    <source>
        <dbReference type="EMBL" id="GIZ53342.1"/>
    </source>
</evidence>
<reference evidence="1 2" key="1">
    <citation type="journal article" date="2022" name="Int. J. Syst. Evol. Microbiol.">
        <title>Noviherbaspirillum aridicola sp. nov., isolated from an arid soil in Pakistan.</title>
        <authorList>
            <person name="Khan I.U."/>
            <person name="Saqib M."/>
            <person name="Amin A."/>
            <person name="Hussain F."/>
            <person name="Li L."/>
            <person name="Liu Y.H."/>
            <person name="Fang B.Z."/>
            <person name="Ahmed I."/>
            <person name="Li W.J."/>
        </authorList>
    </citation>
    <scope>NUCLEOTIDE SEQUENCE [LARGE SCALE GENOMIC DNA]</scope>
    <source>
        <strain evidence="1 2">NCCP-691</strain>
    </source>
</reference>
<dbReference type="RefSeq" id="WP_220809761.1">
    <property type="nucleotide sequence ID" value="NZ_BPMK01000016.1"/>
</dbReference>
<evidence type="ECO:0000313" key="2">
    <source>
        <dbReference type="Proteomes" id="UP000887222"/>
    </source>
</evidence>
<dbReference type="Proteomes" id="UP000887222">
    <property type="component" value="Unassembled WGS sequence"/>
</dbReference>
<gene>
    <name evidence="1" type="ORF">NCCP691_33560</name>
</gene>
<dbReference type="EMBL" id="BPMK01000016">
    <property type="protein sequence ID" value="GIZ53342.1"/>
    <property type="molecule type" value="Genomic_DNA"/>
</dbReference>
<accession>A0ABQ4Q8E0</accession>
<proteinExistence type="predicted"/>
<keyword evidence="2" id="KW-1185">Reference proteome</keyword>
<sequence length="107" mass="12043">MEIDSLKKRLIGIDRTVLAITEMCERRAPACIHSSLFSIQRDARRLSSLLRLESADDRCAECLEHLKEAGRQLQDSCADVDHKDTRAALEDLTTVLIALPHPGMLHH</sequence>
<name>A0ABQ4Q8E0_9BURK</name>
<comment type="caution">
    <text evidence="1">The sequence shown here is derived from an EMBL/GenBank/DDBJ whole genome shotgun (WGS) entry which is preliminary data.</text>
</comment>
<organism evidence="1 2">
    <name type="scientific">Noviherbaspirillum aridicola</name>
    <dbReference type="NCBI Taxonomy" id="2849687"/>
    <lineage>
        <taxon>Bacteria</taxon>
        <taxon>Pseudomonadati</taxon>
        <taxon>Pseudomonadota</taxon>
        <taxon>Betaproteobacteria</taxon>
        <taxon>Burkholderiales</taxon>
        <taxon>Oxalobacteraceae</taxon>
        <taxon>Noviherbaspirillum</taxon>
    </lineage>
</organism>
<protein>
    <submittedName>
        <fullName evidence="1">Uncharacterized protein</fullName>
    </submittedName>
</protein>